<organism evidence="2 3">
    <name type="scientific">Alloprevotella rava</name>
    <dbReference type="NCBI Taxonomy" id="671218"/>
    <lineage>
        <taxon>Bacteria</taxon>
        <taxon>Pseudomonadati</taxon>
        <taxon>Bacteroidota</taxon>
        <taxon>Bacteroidia</taxon>
        <taxon>Bacteroidales</taxon>
        <taxon>Prevotellaceae</taxon>
        <taxon>Alloprevotella</taxon>
    </lineage>
</organism>
<sequence>MEDTLVSKHVLDMSQYAGKGKWKGVVIVWTVVLFILLATRFSFIQTEITDFAISVCGVQGGTKNANFLINEFWVALIPLAIGTFILWRRKQSFSEIRIYENSMGFVLLDGKEHRVRHEQVYVHYGKYQKTFWIECAALGISNYYYYWGDFSNSEVLCDNLLRYANWNMSKYQKQ</sequence>
<proteinExistence type="predicted"/>
<reference evidence="2 3" key="1">
    <citation type="submission" date="2020-08" db="EMBL/GenBank/DDBJ databases">
        <title>Genomic Encyclopedia of Type Strains, Phase IV (KMG-IV): sequencing the most valuable type-strain genomes for metagenomic binning, comparative biology and taxonomic classification.</title>
        <authorList>
            <person name="Goeker M."/>
        </authorList>
    </citation>
    <scope>NUCLEOTIDE SEQUENCE [LARGE SCALE GENOMIC DNA]</scope>
    <source>
        <strain evidence="2 3">DSM 22548</strain>
    </source>
</reference>
<keyword evidence="1" id="KW-1133">Transmembrane helix</keyword>
<keyword evidence="1" id="KW-0472">Membrane</keyword>
<protein>
    <submittedName>
        <fullName evidence="2">Uncharacterized protein</fullName>
    </submittedName>
</protein>
<feature type="transmembrane region" description="Helical" evidence="1">
    <location>
        <begin position="67"/>
        <end position="87"/>
    </location>
</feature>
<feature type="transmembrane region" description="Helical" evidence="1">
    <location>
        <begin position="24"/>
        <end position="44"/>
    </location>
</feature>
<dbReference type="Proteomes" id="UP000541425">
    <property type="component" value="Unassembled WGS sequence"/>
</dbReference>
<keyword evidence="1" id="KW-0812">Transmembrane</keyword>
<evidence type="ECO:0000313" key="3">
    <source>
        <dbReference type="Proteomes" id="UP000541425"/>
    </source>
</evidence>
<gene>
    <name evidence="2" type="ORF">FHS60_001105</name>
</gene>
<accession>A0A7W5UMB7</accession>
<dbReference type="RefSeq" id="WP_183695939.1">
    <property type="nucleotide sequence ID" value="NZ_JACICA010000004.1"/>
</dbReference>
<dbReference type="EMBL" id="JACICA010000004">
    <property type="protein sequence ID" value="MBB3702642.1"/>
    <property type="molecule type" value="Genomic_DNA"/>
</dbReference>
<dbReference type="AlphaFoldDB" id="A0A7W5UMB7"/>
<evidence type="ECO:0000256" key="1">
    <source>
        <dbReference type="SAM" id="Phobius"/>
    </source>
</evidence>
<comment type="caution">
    <text evidence="2">The sequence shown here is derived from an EMBL/GenBank/DDBJ whole genome shotgun (WGS) entry which is preliminary data.</text>
</comment>
<name>A0A7W5UMB7_9BACT</name>
<evidence type="ECO:0000313" key="2">
    <source>
        <dbReference type="EMBL" id="MBB3702642.1"/>
    </source>
</evidence>